<protein>
    <submittedName>
        <fullName evidence="2">Putative membrane protein</fullName>
    </submittedName>
</protein>
<dbReference type="PANTHER" id="PTHR38815">
    <property type="entry name" value="HYPOTHETICAL MEMBRANE PROTEIN, CONSERVED, DUF373 FAMILY"/>
    <property type="match status" value="1"/>
</dbReference>
<proteinExistence type="predicted"/>
<dbReference type="OrthoDB" id="31282at2157"/>
<keyword evidence="3" id="KW-1185">Reference proteome</keyword>
<keyword evidence="1" id="KW-0472">Membrane</keyword>
<feature type="transmembrane region" description="Helical" evidence="1">
    <location>
        <begin position="258"/>
        <end position="279"/>
    </location>
</feature>
<feature type="transmembrane region" description="Helical" evidence="1">
    <location>
        <begin position="178"/>
        <end position="195"/>
    </location>
</feature>
<reference evidence="2 3" key="1">
    <citation type="submission" date="2017-05" db="EMBL/GenBank/DDBJ databases">
        <authorList>
            <person name="Varghese N."/>
            <person name="Submissions S."/>
        </authorList>
    </citation>
    <scope>NUCLEOTIDE SEQUENCE [LARGE SCALE GENOMIC DNA]</scope>
    <source>
        <strain evidence="2 3">DSM 19504</strain>
    </source>
</reference>
<dbReference type="Pfam" id="PF04123">
    <property type="entry name" value="DUF373"/>
    <property type="match status" value="1"/>
</dbReference>
<evidence type="ECO:0000313" key="2">
    <source>
        <dbReference type="EMBL" id="SMO75937.1"/>
    </source>
</evidence>
<keyword evidence="1" id="KW-0812">Transmembrane</keyword>
<feature type="transmembrane region" description="Helical" evidence="1">
    <location>
        <begin position="333"/>
        <end position="351"/>
    </location>
</feature>
<dbReference type="Proteomes" id="UP000319712">
    <property type="component" value="Unassembled WGS sequence"/>
</dbReference>
<evidence type="ECO:0000256" key="1">
    <source>
        <dbReference type="SAM" id="Phobius"/>
    </source>
</evidence>
<name>A0A521DW59_9EURY</name>
<dbReference type="EMBL" id="FXTD01000008">
    <property type="protein sequence ID" value="SMO75937.1"/>
    <property type="molecule type" value="Genomic_DNA"/>
</dbReference>
<feature type="transmembrane region" description="Helical" evidence="1">
    <location>
        <begin position="291"/>
        <end position="313"/>
    </location>
</feature>
<keyword evidence="1" id="KW-1133">Transmembrane helix</keyword>
<sequence>MTTLVICVDRSGTIGRATNVPMPVAGWEAVRSLVTDAGLADPEDASVNCLLEALRVARDLRDEREEAVVAVVSAESESPVGADRSIAAQLDDLADRYDPSAAIVVVDSAEDERVLPIVESRMPVDGVDRVVVRQARDIESTYYLLKQFLADEQLRSTVLVPIGIALLLLPVLFVQFSAPAAVAGVAGLLGAALLYKGLGIDRLVAGMPERVREALYAGQVSVVTYVVAGGLSLVGGFFGVLAATDLGDALLTVQAMEFTYAAVPWLAVAGVTAAVGRLLDELIRDEGIRTPYLNLPFVIVAVALVVRGFAGYFLEQESLLEPTVVAGFAVAPAQRLAAFIVAGVVVSLVGVKLASDVGTETLEEVIDADADVDPDADRGTESE</sequence>
<accession>A0A521DW59</accession>
<dbReference type="PANTHER" id="PTHR38815:SF1">
    <property type="entry name" value="DUF373 FAMILY PROTEIN"/>
    <property type="match status" value="1"/>
</dbReference>
<evidence type="ECO:0000313" key="3">
    <source>
        <dbReference type="Proteomes" id="UP000319712"/>
    </source>
</evidence>
<gene>
    <name evidence="2" type="ORF">SAMN06264867_108108</name>
</gene>
<feature type="transmembrane region" description="Helical" evidence="1">
    <location>
        <begin position="154"/>
        <end position="172"/>
    </location>
</feature>
<dbReference type="AlphaFoldDB" id="A0A521DW59"/>
<dbReference type="RefSeq" id="WP_142987111.1">
    <property type="nucleotide sequence ID" value="NZ_FXTD01000008.1"/>
</dbReference>
<feature type="transmembrane region" description="Helical" evidence="1">
    <location>
        <begin position="215"/>
        <end position="238"/>
    </location>
</feature>
<organism evidence="2 3">
    <name type="scientific">Halorubrum cibi</name>
    <dbReference type="NCBI Taxonomy" id="413815"/>
    <lineage>
        <taxon>Archaea</taxon>
        <taxon>Methanobacteriati</taxon>
        <taxon>Methanobacteriota</taxon>
        <taxon>Stenosarchaea group</taxon>
        <taxon>Halobacteria</taxon>
        <taxon>Halobacteriales</taxon>
        <taxon>Haloferacaceae</taxon>
        <taxon>Halorubrum</taxon>
    </lineage>
</organism>
<dbReference type="InterPro" id="IPR007254">
    <property type="entry name" value="DUF373"/>
</dbReference>